<feature type="domain" description="Carrier" evidence="11">
    <location>
        <begin position="660"/>
        <end position="736"/>
    </location>
</feature>
<keyword evidence="4" id="KW-0808">Transferase</keyword>
<dbReference type="FunFam" id="1.10.1200.10:FF:000007">
    <property type="entry name" value="Probable polyketide synthase pks17"/>
    <property type="match status" value="1"/>
</dbReference>
<evidence type="ECO:0000256" key="7">
    <source>
        <dbReference type="ARBA" id="ARBA00023268"/>
    </source>
</evidence>
<keyword evidence="6" id="KW-0045">Antibiotic biosynthesis</keyword>
<dbReference type="Gene3D" id="3.40.50.720">
    <property type="entry name" value="NAD(P)-binding Rossmann-like Domain"/>
    <property type="match status" value="1"/>
</dbReference>
<dbReference type="InterPro" id="IPR042104">
    <property type="entry name" value="PKS_dehydratase_sf"/>
</dbReference>
<dbReference type="Pfam" id="PF00501">
    <property type="entry name" value="AMP-binding"/>
    <property type="match status" value="1"/>
</dbReference>
<keyword evidence="7" id="KW-0511">Multifunctional enzyme</keyword>
<dbReference type="GO" id="GO:0031177">
    <property type="term" value="F:phosphopantetheine binding"/>
    <property type="evidence" value="ECO:0007669"/>
    <property type="project" value="InterPro"/>
</dbReference>
<dbReference type="SUPFAM" id="SSF53901">
    <property type="entry name" value="Thiolase-like"/>
    <property type="match status" value="1"/>
</dbReference>
<evidence type="ECO:0000313" key="15">
    <source>
        <dbReference type="Proteomes" id="UP000603227"/>
    </source>
</evidence>
<dbReference type="PROSITE" id="PS52004">
    <property type="entry name" value="KS3_2"/>
    <property type="match status" value="1"/>
</dbReference>
<feature type="region of interest" description="C-terminal hotdog fold" evidence="9">
    <location>
        <begin position="1791"/>
        <end position="1932"/>
    </location>
</feature>
<evidence type="ECO:0000256" key="1">
    <source>
        <dbReference type="ARBA" id="ARBA00004792"/>
    </source>
</evidence>
<dbReference type="Gene3D" id="3.10.129.110">
    <property type="entry name" value="Polyketide synthase dehydratase"/>
    <property type="match status" value="1"/>
</dbReference>
<gene>
    <name evidence="14" type="ORF">GCM10017771_89540</name>
</gene>
<keyword evidence="3" id="KW-0597">Phosphoprotein</keyword>
<dbReference type="PANTHER" id="PTHR43775">
    <property type="entry name" value="FATTY ACID SYNTHASE"/>
    <property type="match status" value="1"/>
</dbReference>
<dbReference type="InterPro" id="IPR013968">
    <property type="entry name" value="PKS_KR"/>
</dbReference>
<dbReference type="Pfam" id="PF16197">
    <property type="entry name" value="KAsynt_C_assoc"/>
    <property type="match status" value="1"/>
</dbReference>
<dbReference type="SUPFAM" id="SSF52151">
    <property type="entry name" value="FabD/lysophospholipase-like"/>
    <property type="match status" value="1"/>
</dbReference>
<sequence length="2447" mass="257824">MSATHRADLIRPLPELLRTHAALRGTKVAYSDDRRAVTYTELERRTAWLGGHLVALGLPRGARVVLLLGNRVEMVESYLGVNRAGCVGVPVNPHSSDAELLHVLTDSDAQAVITDTAHADQVRALLPAGPRHLVVVGGHPDAVSYEDLVTREPAVPARDDLGLDEPAYLLYTSGTTGRPKGVLVALRAVLWNAASCYAPMIGLSEADTLLWPLPLFHTFGYNLCVMAVTAVGATAHLIPGFSAAEVLRELNSRPYTFLVGVPTVYHNLLQAAATEELTLPALRVAIVAGAVTSAAFAESCEAALGIPLTDNYGCTEMSGPMATMRPGGERVPGSCGLPVPGLGLRVVDPDTGVDVPTGEVGEIWVSGPSVMLGYHNQPEATAQALRDGWYRTGDLARRNDAGYLFITGRRNDVIIRGGENVHPSEIEAVLARVPGVRDAAVTGRADEELGEVPVALAVPGPDGVDCAELFARCRRELAYFKVPVEVRAVAALPRTATGKVAREPLAELPGRLLAVTGYHDGLHLIGADGEPAPLPATELPAVSPLAGRDVALAGDAGELADRIAHHLVAGHEARRVGRNGTEHGVTVTVTGSTVTIAVDESAPTTLVLAEGLTDHRIRNAVDVALSRPGSTLVAAVRSVPAAGADRLPARADLSGLTGTDLLRTLVDLVVGEVTEVLGNTGAIEPDRALREYGLTSVGAVRLRDRIAAATGLRLPTTLAFDHPSVRAIAGYLQGEFTGAPERTGSPEPQATTAASTGTDDDPVVLVGIGCRYPGGVTSPDELWQLVADEVHVASEFPEDRGWDLDRLFDPDPERSGTSHTRWGGFLREVADFDPEFFGISPREALAMDPQHRLLLETSWEALEHAGIDPTSLRGARVGVYTGLMDQDYVTDMDRVPRELEGYISTATAGSVASGRIAYVLGLHGPALTLDTACSSSLVAIHLAAQSIRRGECDLALAGGVTVMATPRSFVEFSRQGALAEDGRCKAFAAAADGTGWAEGVGMVVLERLSSARRAGHPVLAVIRGSAVNQDGASNGLTAPSGAAQQEVIRLALRDAGLTPADVDVVEAHGTGTRLGDPIEAGALLATYGQDRDTPLWLGSLKSNIGHAQAAAGVGGVIKVVQAMRHRTLPKTLHVDEPSPHVDWASGDVRLLTESMPWSERDRPARAAVSSFGVSGTNAHLILEAPPQTPAPTPADEPAVVAWTLSGRTPERLRDWAARLFPVAGDVAPVDLAHSLVVSRGHFAHRAVVVGGDREELLAGVRAVAEGKPARNVVFGAADVEGKTAFVFPGQGTQWVGMATGLMSEPVFAASLSACERALAPHVDWSLTEVLAGGADRLRRVDVVQPALFAVMVSLAALWRSRGVEPDAVLGHSQGEIAAACVAGALSLEEAARIVAVRSQVIAELGVGAGMASVTASRAQLDWLLERWPDQLWIAAFNGPSTTVVAGDDLAIDGLLAECALDGVHARRIRVGYASHCPRVEVLHEELTARLGEVRTSKPSVPMYSTVDLDWVGDSTLTGAYWYRNLRQPVRFHSAVERLVDQGFRVFVESSSHPVLTSEIEQTLEESGTTGVVTGTLRRDDGGLERFLTSAARLYTRGRDGVRLVTGTGRSAPLPTTPFQRRRFWLTTTTSARASTGHPLLGTFVESARSGELVAAGRVAPTEQPWLADHAVNGTCILAGTALLDLALRAAHGTSGAARASETERGGGTGIGELVIEAPLALSQQGTAELQVVADPARRTIEVFSRPERPGSPWRRHAQGTLQDAASAGAPLPAGVLADVPPPAGAFTAPLPLPDAEEIPFDYTSLAERGYEFGPAFRAVRRLWRRGGELFAELRLPDEAPGGFAGPGLHPVLADAALHALALTEERPDGHVGLPFVWHDVWVGDRQAPHAYAHLAPAGRDEVTVTIATTDGEPFFRGTLGIRTVALRELTGAVPTDSVYRTRWTELSDPVAAPAPKWALLGTDHLGVPLDPVELADADAVLCTPPLDDVRAATLDTLSHLRHWLEADRPADVPLVVLTRGDDLAHAAARGLVRSAQSEHPGRFLLVETDEDLRSSARLADVVAAGRPHVRLSGGRLQAPELARVTPGRNARPDLTGGTVLITGGTGTLGSLLARHLVTEYGVRSLLLTSRGGARDAGPLLTELTGLGAEVTVAACDVADRDSLAAALDQVPARHPLVGVVHAAGVLADGVVTGLTAEQLERVLRPKVDGALNLHELTKGTDLAAFVLFSSVAGVLGSAGQGNYAAANAFLDAFAEHRRADGLPAQSQAWSMWEEISGMTEVLRETVRDGGSPDDTLPMPTDFALALFDEALRQDDAVLTLARFDVAKLRTRGAPPLLRGLVPAGPAPSAPAVHLRDLPPAERAERLLAAVRAAAAELLGHQDAEAVSPDRSLHDIGLDSLTAVELRNRLSALTGLRLPARLVFDHPAPQALADHLHQVLTTPAEPGA</sequence>
<feature type="region of interest" description="Disordered" evidence="10">
    <location>
        <begin position="736"/>
        <end position="758"/>
    </location>
</feature>
<dbReference type="InterPro" id="IPR020806">
    <property type="entry name" value="PKS_PP-bd"/>
</dbReference>
<dbReference type="FunFam" id="3.40.47.10:FF:000019">
    <property type="entry name" value="Polyketide synthase type I"/>
    <property type="match status" value="1"/>
</dbReference>
<dbReference type="Gene3D" id="3.30.70.3290">
    <property type="match status" value="1"/>
</dbReference>
<feature type="region of interest" description="N-terminal hotdog fold" evidence="9">
    <location>
        <begin position="1637"/>
        <end position="1768"/>
    </location>
</feature>
<dbReference type="InterPro" id="IPR049551">
    <property type="entry name" value="PKS_DH_C"/>
</dbReference>
<dbReference type="PROSITE" id="PS00012">
    <property type="entry name" value="PHOSPHOPANTETHEINE"/>
    <property type="match status" value="1"/>
</dbReference>
<dbReference type="SMART" id="SM00826">
    <property type="entry name" value="PKS_DH"/>
    <property type="match status" value="1"/>
</dbReference>
<feature type="active site" description="Proton acceptor; for dehydratase activity" evidence="9">
    <location>
        <position position="1669"/>
    </location>
</feature>
<dbReference type="SMART" id="SM00827">
    <property type="entry name" value="PKS_AT"/>
    <property type="match status" value="1"/>
</dbReference>
<dbReference type="InterPro" id="IPR036291">
    <property type="entry name" value="NAD(P)-bd_dom_sf"/>
</dbReference>
<dbReference type="InterPro" id="IPR006162">
    <property type="entry name" value="Ppantetheine_attach_site"/>
</dbReference>
<accession>A0A919DPD2</accession>
<comment type="caution">
    <text evidence="14">The sequence shown here is derived from an EMBL/GenBank/DDBJ whole genome shotgun (WGS) entry which is preliminary data.</text>
</comment>
<proteinExistence type="predicted"/>
<dbReference type="InterPro" id="IPR045851">
    <property type="entry name" value="AMP-bd_C_sf"/>
</dbReference>
<dbReference type="InterPro" id="IPR014043">
    <property type="entry name" value="Acyl_transferase_dom"/>
</dbReference>
<dbReference type="Pfam" id="PF00109">
    <property type="entry name" value="ketoacyl-synt"/>
    <property type="match status" value="1"/>
</dbReference>
<dbReference type="SUPFAM" id="SSF56801">
    <property type="entry name" value="Acetyl-CoA synthetase-like"/>
    <property type="match status" value="1"/>
</dbReference>
<feature type="domain" description="PKS/mFAS DH" evidence="13">
    <location>
        <begin position="1637"/>
        <end position="1932"/>
    </location>
</feature>
<dbReference type="InterPro" id="IPR009081">
    <property type="entry name" value="PP-bd_ACP"/>
</dbReference>
<comment type="pathway">
    <text evidence="1">Antibiotic biosynthesis.</text>
</comment>
<dbReference type="SMART" id="SM00823">
    <property type="entry name" value="PKS_PP"/>
    <property type="match status" value="2"/>
</dbReference>
<evidence type="ECO:0000256" key="9">
    <source>
        <dbReference type="PROSITE-ProRule" id="PRU01363"/>
    </source>
</evidence>
<dbReference type="Pfam" id="PF21089">
    <property type="entry name" value="PKS_DH_N"/>
    <property type="match status" value="1"/>
</dbReference>
<dbReference type="Pfam" id="PF08659">
    <property type="entry name" value="KR"/>
    <property type="match status" value="1"/>
</dbReference>
<dbReference type="Gene3D" id="3.40.366.10">
    <property type="entry name" value="Malonyl-Coenzyme A Acyl Carrier Protein, domain 2"/>
    <property type="match status" value="1"/>
</dbReference>
<keyword evidence="8" id="KW-0012">Acyltransferase</keyword>
<dbReference type="InterPro" id="IPR014031">
    <property type="entry name" value="Ketoacyl_synth_C"/>
</dbReference>
<evidence type="ECO:0000256" key="3">
    <source>
        <dbReference type="ARBA" id="ARBA00022553"/>
    </source>
</evidence>
<dbReference type="SUPFAM" id="SSF51735">
    <property type="entry name" value="NAD(P)-binding Rossmann-fold domains"/>
    <property type="match status" value="2"/>
</dbReference>
<evidence type="ECO:0000259" key="12">
    <source>
        <dbReference type="PROSITE" id="PS52004"/>
    </source>
</evidence>
<dbReference type="PROSITE" id="PS52019">
    <property type="entry name" value="PKS_MFAS_DH"/>
    <property type="match status" value="1"/>
</dbReference>
<dbReference type="GO" id="GO:0033068">
    <property type="term" value="P:macrolide biosynthetic process"/>
    <property type="evidence" value="ECO:0007669"/>
    <property type="project" value="UniProtKB-ARBA"/>
</dbReference>
<dbReference type="Pfam" id="PF14765">
    <property type="entry name" value="PS-DH"/>
    <property type="match status" value="1"/>
</dbReference>
<dbReference type="RefSeq" id="WP_189788153.1">
    <property type="nucleotide sequence ID" value="NZ_BNAT01000063.1"/>
</dbReference>
<dbReference type="InterPro" id="IPR050091">
    <property type="entry name" value="PKS_NRPS_Biosynth_Enz"/>
</dbReference>
<dbReference type="InterPro" id="IPR020845">
    <property type="entry name" value="AMP-binding_CS"/>
</dbReference>
<feature type="domain" description="Ketosynthase family 3 (KS3)" evidence="12">
    <location>
        <begin position="760"/>
        <end position="1184"/>
    </location>
</feature>
<dbReference type="PROSITE" id="PS50075">
    <property type="entry name" value="CARRIER"/>
    <property type="match status" value="2"/>
</dbReference>
<reference evidence="14" key="2">
    <citation type="submission" date="2020-09" db="EMBL/GenBank/DDBJ databases">
        <authorList>
            <person name="Sun Q."/>
            <person name="Zhou Y."/>
        </authorList>
    </citation>
    <scope>NUCLEOTIDE SEQUENCE</scope>
    <source>
        <strain evidence="14">CGMCC 4.7403</strain>
    </source>
</reference>
<feature type="active site" description="Proton donor; for dehydratase activity" evidence="9">
    <location>
        <position position="1854"/>
    </location>
</feature>
<dbReference type="InterPro" id="IPR049552">
    <property type="entry name" value="PKS_DH_N"/>
</dbReference>
<evidence type="ECO:0000256" key="6">
    <source>
        <dbReference type="ARBA" id="ARBA00023194"/>
    </source>
</evidence>
<dbReference type="Pfam" id="PF13193">
    <property type="entry name" value="AMP-binding_C"/>
    <property type="match status" value="1"/>
</dbReference>
<dbReference type="SMART" id="SM00822">
    <property type="entry name" value="PKS_KR"/>
    <property type="match status" value="1"/>
</dbReference>
<dbReference type="InterPro" id="IPR018201">
    <property type="entry name" value="Ketoacyl_synth_AS"/>
</dbReference>
<dbReference type="Pfam" id="PF02801">
    <property type="entry name" value="Ketoacyl-synt_C"/>
    <property type="match status" value="1"/>
</dbReference>
<dbReference type="SUPFAM" id="SSF55048">
    <property type="entry name" value="Probable ACP-binding domain of malonyl-CoA ACP transacylase"/>
    <property type="match status" value="1"/>
</dbReference>
<dbReference type="Pfam" id="PF00550">
    <property type="entry name" value="PP-binding"/>
    <property type="match status" value="2"/>
</dbReference>
<dbReference type="InterPro" id="IPR014030">
    <property type="entry name" value="Ketoacyl_synth_N"/>
</dbReference>
<organism evidence="14 15">
    <name type="scientific">Streptomyces capitiformicae</name>
    <dbReference type="NCBI Taxonomy" id="2014920"/>
    <lineage>
        <taxon>Bacteria</taxon>
        <taxon>Bacillati</taxon>
        <taxon>Actinomycetota</taxon>
        <taxon>Actinomycetes</taxon>
        <taxon>Kitasatosporales</taxon>
        <taxon>Streptomycetaceae</taxon>
        <taxon>Streptomyces</taxon>
    </lineage>
</organism>
<keyword evidence="5" id="KW-0677">Repeat</keyword>
<evidence type="ECO:0000313" key="14">
    <source>
        <dbReference type="EMBL" id="GHE65889.1"/>
    </source>
</evidence>
<evidence type="ECO:0000256" key="4">
    <source>
        <dbReference type="ARBA" id="ARBA00022679"/>
    </source>
</evidence>
<dbReference type="InterPro" id="IPR001227">
    <property type="entry name" value="Ac_transferase_dom_sf"/>
</dbReference>
<evidence type="ECO:0000259" key="11">
    <source>
        <dbReference type="PROSITE" id="PS50075"/>
    </source>
</evidence>
<dbReference type="InterPro" id="IPR016035">
    <property type="entry name" value="Acyl_Trfase/lysoPLipase"/>
</dbReference>
<dbReference type="EMBL" id="BNAT01000063">
    <property type="protein sequence ID" value="GHE65889.1"/>
    <property type="molecule type" value="Genomic_DNA"/>
</dbReference>
<dbReference type="InterPro" id="IPR025110">
    <property type="entry name" value="AMP-bd_C"/>
</dbReference>
<evidence type="ECO:0000256" key="10">
    <source>
        <dbReference type="SAM" id="MobiDB-lite"/>
    </source>
</evidence>
<dbReference type="InterPro" id="IPR057326">
    <property type="entry name" value="KR_dom"/>
</dbReference>
<dbReference type="GO" id="GO:0004312">
    <property type="term" value="F:fatty acid synthase activity"/>
    <property type="evidence" value="ECO:0007669"/>
    <property type="project" value="TreeGrafter"/>
</dbReference>
<dbReference type="GO" id="GO:0006633">
    <property type="term" value="P:fatty acid biosynthetic process"/>
    <property type="evidence" value="ECO:0007669"/>
    <property type="project" value="InterPro"/>
</dbReference>
<dbReference type="CDD" id="cd08956">
    <property type="entry name" value="KR_3_FAS_SDR_x"/>
    <property type="match status" value="1"/>
</dbReference>
<evidence type="ECO:0008006" key="16">
    <source>
        <dbReference type="Google" id="ProtNLM"/>
    </source>
</evidence>
<dbReference type="GO" id="GO:0004315">
    <property type="term" value="F:3-oxoacyl-[acyl-carrier-protein] synthase activity"/>
    <property type="evidence" value="ECO:0007669"/>
    <property type="project" value="InterPro"/>
</dbReference>
<dbReference type="InterPro" id="IPR016039">
    <property type="entry name" value="Thiolase-like"/>
</dbReference>
<dbReference type="PROSITE" id="PS00606">
    <property type="entry name" value="KS3_1"/>
    <property type="match status" value="1"/>
</dbReference>
<dbReference type="InterPro" id="IPR000873">
    <property type="entry name" value="AMP-dep_synth/lig_dom"/>
</dbReference>
<name>A0A919DPD2_9ACTN</name>
<evidence type="ECO:0000259" key="13">
    <source>
        <dbReference type="PROSITE" id="PS52019"/>
    </source>
</evidence>
<evidence type="ECO:0000256" key="2">
    <source>
        <dbReference type="ARBA" id="ARBA00022450"/>
    </source>
</evidence>
<dbReference type="CDD" id="cd00833">
    <property type="entry name" value="PKS"/>
    <property type="match status" value="1"/>
</dbReference>
<evidence type="ECO:0000256" key="8">
    <source>
        <dbReference type="ARBA" id="ARBA00023315"/>
    </source>
</evidence>
<dbReference type="SUPFAM" id="SSF47336">
    <property type="entry name" value="ACP-like"/>
    <property type="match status" value="2"/>
</dbReference>
<dbReference type="InterPro" id="IPR032821">
    <property type="entry name" value="PKS_assoc"/>
</dbReference>
<feature type="domain" description="Carrier" evidence="11">
    <location>
        <begin position="2364"/>
        <end position="2439"/>
    </location>
</feature>
<dbReference type="PANTHER" id="PTHR43775:SF51">
    <property type="entry name" value="INACTIVE PHENOLPHTHIOCEROL SYNTHESIS POLYKETIDE SYNTHASE TYPE I PKS1-RELATED"/>
    <property type="match status" value="1"/>
</dbReference>
<dbReference type="InterPro" id="IPR020841">
    <property type="entry name" value="PKS_Beta-ketoAc_synthase_dom"/>
</dbReference>
<dbReference type="Gene3D" id="3.40.50.12780">
    <property type="entry name" value="N-terminal domain of ligase-like"/>
    <property type="match status" value="1"/>
</dbReference>
<dbReference type="SMART" id="SM01294">
    <property type="entry name" value="PKS_PP_betabranch"/>
    <property type="match status" value="1"/>
</dbReference>
<dbReference type="Gene3D" id="3.40.47.10">
    <property type="match status" value="1"/>
</dbReference>
<dbReference type="FunFam" id="3.40.366.10:FF:000002">
    <property type="entry name" value="Probable polyketide synthase 2"/>
    <property type="match status" value="1"/>
</dbReference>
<dbReference type="PROSITE" id="PS00455">
    <property type="entry name" value="AMP_BINDING"/>
    <property type="match status" value="1"/>
</dbReference>
<dbReference type="Proteomes" id="UP000603227">
    <property type="component" value="Unassembled WGS sequence"/>
</dbReference>
<evidence type="ECO:0000256" key="5">
    <source>
        <dbReference type="ARBA" id="ARBA00022737"/>
    </source>
</evidence>
<dbReference type="InterPro" id="IPR036736">
    <property type="entry name" value="ACP-like_sf"/>
</dbReference>
<dbReference type="Gene3D" id="3.30.300.30">
    <property type="match status" value="1"/>
</dbReference>
<dbReference type="Gene3D" id="1.10.1200.10">
    <property type="entry name" value="ACP-like"/>
    <property type="match status" value="2"/>
</dbReference>
<dbReference type="SMART" id="SM00825">
    <property type="entry name" value="PKS_KS"/>
    <property type="match status" value="1"/>
</dbReference>
<keyword evidence="15" id="KW-1185">Reference proteome</keyword>
<keyword evidence="2" id="KW-0596">Phosphopantetheine</keyword>
<reference evidence="14" key="1">
    <citation type="journal article" date="2014" name="Int. J. Syst. Evol. Microbiol.">
        <title>Complete genome sequence of Corynebacterium casei LMG S-19264T (=DSM 44701T), isolated from a smear-ripened cheese.</title>
        <authorList>
            <consortium name="US DOE Joint Genome Institute (JGI-PGF)"/>
            <person name="Walter F."/>
            <person name="Albersmeier A."/>
            <person name="Kalinowski J."/>
            <person name="Ruckert C."/>
        </authorList>
    </citation>
    <scope>NUCLEOTIDE SEQUENCE</scope>
    <source>
        <strain evidence="14">CGMCC 4.7403</strain>
    </source>
</reference>
<dbReference type="InterPro" id="IPR016036">
    <property type="entry name" value="Malonyl_transacylase_ACP-bd"/>
</dbReference>
<dbReference type="InterPro" id="IPR020807">
    <property type="entry name" value="PKS_DH"/>
</dbReference>
<dbReference type="InterPro" id="IPR042099">
    <property type="entry name" value="ANL_N_sf"/>
</dbReference>
<protein>
    <recommendedName>
        <fullName evidence="16">Polyketide synthase</fullName>
    </recommendedName>
</protein>
<dbReference type="Pfam" id="PF00698">
    <property type="entry name" value="Acyl_transf_1"/>
    <property type="match status" value="1"/>
</dbReference>
<dbReference type="InterPro" id="IPR049900">
    <property type="entry name" value="PKS_mFAS_DH"/>
</dbReference>